<evidence type="ECO:0000313" key="11">
    <source>
        <dbReference type="EMBL" id="SHJ90200.1"/>
    </source>
</evidence>
<gene>
    <name evidence="11" type="ORF">SAMN02745194_03690</name>
</gene>
<dbReference type="InterPro" id="IPR006089">
    <property type="entry name" value="Acyl-CoA_DH_CS"/>
</dbReference>
<keyword evidence="4 7" id="KW-0285">Flavoprotein</keyword>
<evidence type="ECO:0000313" key="12">
    <source>
        <dbReference type="Proteomes" id="UP000184387"/>
    </source>
</evidence>
<dbReference type="Pfam" id="PF02771">
    <property type="entry name" value="Acyl-CoA_dh_N"/>
    <property type="match status" value="1"/>
</dbReference>
<dbReference type="InterPro" id="IPR013786">
    <property type="entry name" value="AcylCoA_DH/ox_N"/>
</dbReference>
<dbReference type="Proteomes" id="UP000184387">
    <property type="component" value="Unassembled WGS sequence"/>
</dbReference>
<dbReference type="PANTHER" id="PTHR48083:SF2">
    <property type="entry name" value="MEDIUM-CHAIN SPECIFIC ACYL-COA DEHYDROGENASE, MITOCHONDRIAL"/>
    <property type="match status" value="1"/>
</dbReference>
<dbReference type="GO" id="GO:0033539">
    <property type="term" value="P:fatty acid beta-oxidation using acyl-CoA dehydrogenase"/>
    <property type="evidence" value="ECO:0007669"/>
    <property type="project" value="TreeGrafter"/>
</dbReference>
<evidence type="ECO:0000256" key="4">
    <source>
        <dbReference type="ARBA" id="ARBA00022630"/>
    </source>
</evidence>
<dbReference type="InterPro" id="IPR006091">
    <property type="entry name" value="Acyl-CoA_Oxase/DH_mid-dom"/>
</dbReference>
<comment type="similarity">
    <text evidence="2 7">Belongs to the acyl-CoA dehydrogenase family.</text>
</comment>
<keyword evidence="12" id="KW-1185">Reference proteome</keyword>
<dbReference type="Gene3D" id="1.10.540.10">
    <property type="entry name" value="Acyl-CoA dehydrogenase/oxidase, N-terminal domain"/>
    <property type="match status" value="1"/>
</dbReference>
<evidence type="ECO:0000259" key="8">
    <source>
        <dbReference type="Pfam" id="PF00441"/>
    </source>
</evidence>
<dbReference type="InterPro" id="IPR036250">
    <property type="entry name" value="AcylCo_DH-like_C"/>
</dbReference>
<dbReference type="SUPFAM" id="SSF47203">
    <property type="entry name" value="Acyl-CoA dehydrogenase C-terminal domain-like"/>
    <property type="match status" value="1"/>
</dbReference>
<accession>A0A1M6N3A1</accession>
<dbReference type="OrthoDB" id="5510711at2"/>
<name>A0A1M6N3A1_9PROT</name>
<dbReference type="PANTHER" id="PTHR48083">
    <property type="entry name" value="MEDIUM-CHAIN SPECIFIC ACYL-COA DEHYDROGENASE, MITOCHONDRIAL-RELATED"/>
    <property type="match status" value="1"/>
</dbReference>
<evidence type="ECO:0000256" key="2">
    <source>
        <dbReference type="ARBA" id="ARBA00009347"/>
    </source>
</evidence>
<dbReference type="InterPro" id="IPR009100">
    <property type="entry name" value="AcylCoA_DH/oxidase_NM_dom_sf"/>
</dbReference>
<feature type="domain" description="Acyl-CoA oxidase/dehydrogenase middle" evidence="9">
    <location>
        <begin position="125"/>
        <end position="218"/>
    </location>
</feature>
<keyword evidence="5 7" id="KW-0274">FAD</keyword>
<protein>
    <recommendedName>
        <fullName evidence="3">Medium-chain specific acyl-CoA dehydrogenase, mitochondrial</fullName>
    </recommendedName>
</protein>
<keyword evidence="6 7" id="KW-0560">Oxidoreductase</keyword>
<dbReference type="Gene3D" id="2.40.110.10">
    <property type="entry name" value="Butyryl-CoA Dehydrogenase, subunit A, domain 2"/>
    <property type="match status" value="1"/>
</dbReference>
<dbReference type="PROSITE" id="PS00073">
    <property type="entry name" value="ACYL_COA_DH_2"/>
    <property type="match status" value="1"/>
</dbReference>
<dbReference type="Pfam" id="PF00441">
    <property type="entry name" value="Acyl-CoA_dh_1"/>
    <property type="match status" value="1"/>
</dbReference>
<evidence type="ECO:0000256" key="5">
    <source>
        <dbReference type="ARBA" id="ARBA00022827"/>
    </source>
</evidence>
<feature type="domain" description="Acyl-CoA dehydrogenase/oxidase C-terminal" evidence="8">
    <location>
        <begin position="230"/>
        <end position="379"/>
    </location>
</feature>
<evidence type="ECO:0000256" key="6">
    <source>
        <dbReference type="ARBA" id="ARBA00023002"/>
    </source>
</evidence>
<dbReference type="PROSITE" id="PS00072">
    <property type="entry name" value="ACYL_COA_DH_1"/>
    <property type="match status" value="1"/>
</dbReference>
<dbReference type="InterPro" id="IPR050741">
    <property type="entry name" value="Acyl-CoA_dehydrogenase"/>
</dbReference>
<evidence type="ECO:0000256" key="1">
    <source>
        <dbReference type="ARBA" id="ARBA00001974"/>
    </source>
</evidence>
<evidence type="ECO:0000256" key="7">
    <source>
        <dbReference type="RuleBase" id="RU362125"/>
    </source>
</evidence>
<dbReference type="Pfam" id="PF02770">
    <property type="entry name" value="Acyl-CoA_dh_M"/>
    <property type="match status" value="1"/>
</dbReference>
<dbReference type="InterPro" id="IPR009075">
    <property type="entry name" value="AcylCo_DH/oxidase_C"/>
</dbReference>
<dbReference type="SUPFAM" id="SSF56645">
    <property type="entry name" value="Acyl-CoA dehydrogenase NM domain-like"/>
    <property type="match status" value="1"/>
</dbReference>
<proteinExistence type="inferred from homology"/>
<dbReference type="EMBL" id="FQZF01000024">
    <property type="protein sequence ID" value="SHJ90200.1"/>
    <property type="molecule type" value="Genomic_DNA"/>
</dbReference>
<evidence type="ECO:0000256" key="3">
    <source>
        <dbReference type="ARBA" id="ARBA00019125"/>
    </source>
</evidence>
<dbReference type="FunFam" id="2.40.110.10:FF:000002">
    <property type="entry name" value="Acyl-CoA dehydrogenase fadE12"/>
    <property type="match status" value="1"/>
</dbReference>
<feature type="domain" description="Acyl-CoA dehydrogenase/oxidase N-terminal" evidence="10">
    <location>
        <begin position="7"/>
        <end position="121"/>
    </location>
</feature>
<dbReference type="GO" id="GO:0005737">
    <property type="term" value="C:cytoplasm"/>
    <property type="evidence" value="ECO:0007669"/>
    <property type="project" value="TreeGrafter"/>
</dbReference>
<dbReference type="InterPro" id="IPR046373">
    <property type="entry name" value="Acyl-CoA_Oxase/DH_mid-dom_sf"/>
</dbReference>
<dbReference type="RefSeq" id="WP_073137422.1">
    <property type="nucleotide sequence ID" value="NZ_FQZF01000024.1"/>
</dbReference>
<dbReference type="AlphaFoldDB" id="A0A1M6N3A1"/>
<reference evidence="11 12" key="1">
    <citation type="submission" date="2016-11" db="EMBL/GenBank/DDBJ databases">
        <authorList>
            <person name="Jaros S."/>
            <person name="Januszkiewicz K."/>
            <person name="Wedrychowicz H."/>
        </authorList>
    </citation>
    <scope>NUCLEOTIDE SEQUENCE [LARGE SCALE GENOMIC DNA]</scope>
    <source>
        <strain evidence="11 12">DSM 14916</strain>
    </source>
</reference>
<evidence type="ECO:0000259" key="9">
    <source>
        <dbReference type="Pfam" id="PF02770"/>
    </source>
</evidence>
<evidence type="ECO:0000259" key="10">
    <source>
        <dbReference type="Pfam" id="PF02771"/>
    </source>
</evidence>
<comment type="cofactor">
    <cofactor evidence="1 7">
        <name>FAD</name>
        <dbReference type="ChEBI" id="CHEBI:57692"/>
    </cofactor>
</comment>
<sequence>MDFELPEDLRMMREQIRRFVDKEIIPTEREAYDGPEMRPEVRARLEARMKEMGYWLITTPVEYGGLGLGLLARVLLWEEMGRTIALPSRKTQIFGPEPSPILFQLNEEQKKDYLLPVIAGEKDCCFALTEPDAGSDPAGIRATAVREGDNYVINGYKRFITNAQHSDFVQLLVSTDRSKGPRGISAFLVDMDTPGVSIVRAQPTMMDDEPCELAFDNVRVHASKLIGREGDGFKLAQDWINTGRIRHGARALGVIRRCLELATDYSKQRITFGKPIADRQAVQWMMVDSHLDLEQLTLLVYRAAWRYDRGEDVRHDAFAVKMLGDRLSFQAADRCLQIHGGIGFTKELPIEKFWRDQRSMMVTEGPEEVLRMSLARHVLEAYAG</sequence>
<organism evidence="11 12">
    <name type="scientific">Muricoccus roseus</name>
    <dbReference type="NCBI Taxonomy" id="198092"/>
    <lineage>
        <taxon>Bacteria</taxon>
        <taxon>Pseudomonadati</taxon>
        <taxon>Pseudomonadota</taxon>
        <taxon>Alphaproteobacteria</taxon>
        <taxon>Acetobacterales</taxon>
        <taxon>Roseomonadaceae</taxon>
        <taxon>Muricoccus</taxon>
    </lineage>
</organism>
<dbReference type="GO" id="GO:0003995">
    <property type="term" value="F:acyl-CoA dehydrogenase activity"/>
    <property type="evidence" value="ECO:0007669"/>
    <property type="project" value="InterPro"/>
</dbReference>
<dbReference type="STRING" id="198092.SAMN02745194_03690"/>
<dbReference type="GO" id="GO:0050660">
    <property type="term" value="F:flavin adenine dinucleotide binding"/>
    <property type="evidence" value="ECO:0007669"/>
    <property type="project" value="InterPro"/>
</dbReference>
<dbReference type="Gene3D" id="1.20.140.10">
    <property type="entry name" value="Butyryl-CoA Dehydrogenase, subunit A, domain 3"/>
    <property type="match status" value="1"/>
</dbReference>
<dbReference type="InterPro" id="IPR037069">
    <property type="entry name" value="AcylCoA_DH/ox_N_sf"/>
</dbReference>